<dbReference type="STRING" id="1294263.JCM21531_2163"/>
<proteinExistence type="inferred from homology"/>
<protein>
    <recommendedName>
        <fullName evidence="9">Magnesium transporter MgtE</fullName>
    </recommendedName>
</protein>
<dbReference type="OrthoDB" id="9790355at2"/>
<comment type="caution">
    <text evidence="9">Lacks conserved residue(s) required for the propagation of feature annotation.</text>
</comment>
<accession>W4V682</accession>
<dbReference type="InterPro" id="IPR036739">
    <property type="entry name" value="SLC41_membr_dom_sf"/>
</dbReference>
<dbReference type="Gene3D" id="3.10.580.10">
    <property type="entry name" value="CBS-domain"/>
    <property type="match status" value="1"/>
</dbReference>
<keyword evidence="9" id="KW-1003">Cell membrane</keyword>
<dbReference type="Pfam" id="PF01769">
    <property type="entry name" value="MgtE"/>
    <property type="match status" value="1"/>
</dbReference>
<keyword evidence="4 9" id="KW-0812">Transmembrane</keyword>
<keyword evidence="3 9" id="KW-0813">Transport</keyword>
<dbReference type="SUPFAM" id="SSF54631">
    <property type="entry name" value="CBS-domain pair"/>
    <property type="match status" value="1"/>
</dbReference>
<feature type="transmembrane region" description="Helical" evidence="9">
    <location>
        <begin position="379"/>
        <end position="403"/>
    </location>
</feature>
<dbReference type="Proteomes" id="UP000019109">
    <property type="component" value="Unassembled WGS sequence"/>
</dbReference>
<dbReference type="PANTHER" id="PTHR43773">
    <property type="entry name" value="MAGNESIUM TRANSPORTER MGTE"/>
    <property type="match status" value="1"/>
</dbReference>
<dbReference type="InterPro" id="IPR006669">
    <property type="entry name" value="MgtE_transporter"/>
</dbReference>
<dbReference type="GO" id="GO:0005886">
    <property type="term" value="C:plasma membrane"/>
    <property type="evidence" value="ECO:0007669"/>
    <property type="project" value="UniProtKB-SubCell"/>
</dbReference>
<dbReference type="InterPro" id="IPR006668">
    <property type="entry name" value="Mg_transptr_MgtE_intracell_dom"/>
</dbReference>
<dbReference type="GO" id="GO:0015095">
    <property type="term" value="F:magnesium ion transmembrane transporter activity"/>
    <property type="evidence" value="ECO:0007669"/>
    <property type="project" value="UniProtKB-UniRule"/>
</dbReference>
<sequence length="444" mass="50272">MKEMILNLIEQGKYAEVRNKIADMNVVDIAQLFEEMDKQKLLVIFRILPKDIAAGVFSYISYELQRYIIESITDSEIRNIIDELFFNDAIDFLEEMPSNIVKKVLENTDETTRKLINQFLNYPEDSAGSIMTIEYVDLKKEMTVKQALQHIKETGIDKETIDTCYILDDSRRLEGVTSIRKLILSDESVVIKDIMETDVIYVNTHERQEEIALLFKKYDFLSMPVVDNERRLVGIVTIDDIIDVIEQENTEDFQKMAAMEPSEKEYLKTNALVLAKHRITWLLVLMISATFTGNIIRKFDEVLQTVVVLASFIPMLMDTGGNAGSQSSALIIRGLALGEIRAKDALKVLWKEIQVSCLVGIVLTVVNFVRIYFFEKAELLVAVTVCTTLFFTVVLAKVIGGILPIMAKKLKLDPAIMAGPLITTVVDAVALTVYFSIATWLLGI</sequence>
<keyword evidence="8" id="KW-0129">CBS domain</keyword>
<evidence type="ECO:0000256" key="4">
    <source>
        <dbReference type="ARBA" id="ARBA00022692"/>
    </source>
</evidence>
<evidence type="ECO:0000256" key="5">
    <source>
        <dbReference type="ARBA" id="ARBA00022842"/>
    </source>
</evidence>
<evidence type="ECO:0000259" key="10">
    <source>
        <dbReference type="PROSITE" id="PS51371"/>
    </source>
</evidence>
<dbReference type="SMART" id="SM00116">
    <property type="entry name" value="CBS"/>
    <property type="match status" value="1"/>
</dbReference>
<feature type="transmembrane region" description="Helical" evidence="9">
    <location>
        <begin position="353"/>
        <end position="373"/>
    </location>
</feature>
<dbReference type="GO" id="GO:0046872">
    <property type="term" value="F:metal ion binding"/>
    <property type="evidence" value="ECO:0007669"/>
    <property type="project" value="UniProtKB-KW"/>
</dbReference>
<gene>
    <name evidence="11" type="ORF">JCM21531_2163</name>
</gene>
<dbReference type="RefSeq" id="WP_038288840.1">
    <property type="nucleotide sequence ID" value="NZ_BAVR01000023.1"/>
</dbReference>
<dbReference type="PANTHER" id="PTHR43773:SF1">
    <property type="entry name" value="MAGNESIUM TRANSPORTER MGTE"/>
    <property type="match status" value="1"/>
</dbReference>
<evidence type="ECO:0000256" key="7">
    <source>
        <dbReference type="ARBA" id="ARBA00023136"/>
    </source>
</evidence>
<feature type="transmembrane region" description="Helical" evidence="9">
    <location>
        <begin position="415"/>
        <end position="442"/>
    </location>
</feature>
<dbReference type="Gene3D" id="1.25.60.10">
    <property type="entry name" value="MgtE N-terminal domain-like"/>
    <property type="match status" value="1"/>
</dbReference>
<dbReference type="AlphaFoldDB" id="W4V682"/>
<comment type="function">
    <text evidence="9">Acts as a magnesium transporter.</text>
</comment>
<organism evidence="11 12">
    <name type="scientific">Acetivibrio straminisolvens JCM 21531</name>
    <dbReference type="NCBI Taxonomy" id="1294263"/>
    <lineage>
        <taxon>Bacteria</taxon>
        <taxon>Bacillati</taxon>
        <taxon>Bacillota</taxon>
        <taxon>Clostridia</taxon>
        <taxon>Eubacteriales</taxon>
        <taxon>Oscillospiraceae</taxon>
        <taxon>Acetivibrio</taxon>
    </lineage>
</organism>
<dbReference type="CDD" id="cd04606">
    <property type="entry name" value="CBS_pair_Mg_transporter"/>
    <property type="match status" value="1"/>
</dbReference>
<dbReference type="Pfam" id="PF00571">
    <property type="entry name" value="CBS"/>
    <property type="match status" value="1"/>
</dbReference>
<keyword evidence="6 9" id="KW-1133">Transmembrane helix</keyword>
<dbReference type="PROSITE" id="PS51371">
    <property type="entry name" value="CBS"/>
    <property type="match status" value="1"/>
</dbReference>
<dbReference type="SUPFAM" id="SSF158791">
    <property type="entry name" value="MgtE N-terminal domain-like"/>
    <property type="match status" value="1"/>
</dbReference>
<comment type="subunit">
    <text evidence="9">Homodimer.</text>
</comment>
<dbReference type="SUPFAM" id="SSF161093">
    <property type="entry name" value="MgtE membrane domain-like"/>
    <property type="match status" value="1"/>
</dbReference>
<dbReference type="InterPro" id="IPR006667">
    <property type="entry name" value="SLC41_membr_dom"/>
</dbReference>
<evidence type="ECO:0000313" key="11">
    <source>
        <dbReference type="EMBL" id="GAE88697.1"/>
    </source>
</evidence>
<evidence type="ECO:0000256" key="6">
    <source>
        <dbReference type="ARBA" id="ARBA00022989"/>
    </source>
</evidence>
<evidence type="ECO:0000256" key="9">
    <source>
        <dbReference type="RuleBase" id="RU362011"/>
    </source>
</evidence>
<evidence type="ECO:0000256" key="8">
    <source>
        <dbReference type="PROSITE-ProRule" id="PRU00703"/>
    </source>
</evidence>
<comment type="subcellular location">
    <subcellularLocation>
        <location evidence="9">Cell membrane</location>
        <topology evidence="9">Multi-pass membrane protein</topology>
    </subcellularLocation>
    <subcellularLocation>
        <location evidence="1">Membrane</location>
        <topology evidence="1">Multi-pass membrane protein</topology>
    </subcellularLocation>
</comment>
<comment type="caution">
    <text evidence="11">The sequence shown here is derived from an EMBL/GenBank/DDBJ whole genome shotgun (WGS) entry which is preliminary data.</text>
</comment>
<evidence type="ECO:0000256" key="1">
    <source>
        <dbReference type="ARBA" id="ARBA00004141"/>
    </source>
</evidence>
<keyword evidence="9" id="KW-0479">Metal-binding</keyword>
<comment type="similarity">
    <text evidence="2 9">Belongs to the SLC41A transporter family.</text>
</comment>
<evidence type="ECO:0000256" key="3">
    <source>
        <dbReference type="ARBA" id="ARBA00022448"/>
    </source>
</evidence>
<reference evidence="11" key="1">
    <citation type="journal article" date="2014" name="Genome Announc.">
        <title>Draft Genome Sequence of Clostridium straminisolvens Strain JCM 21531T, Isolated from a Cellulose-Degrading Bacterial Community.</title>
        <authorList>
            <person name="Yuki M."/>
            <person name="Oshima K."/>
            <person name="Suda W."/>
            <person name="Sakamoto M."/>
            <person name="Kitamura K."/>
            <person name="Iida T."/>
            <person name="Hattori M."/>
            <person name="Ohkuma M."/>
        </authorList>
    </citation>
    <scope>NUCLEOTIDE SEQUENCE [LARGE SCALE GENOMIC DNA]</scope>
    <source>
        <strain evidence="11">JCM 21531</strain>
    </source>
</reference>
<keyword evidence="12" id="KW-1185">Reference proteome</keyword>
<dbReference type="Pfam" id="PF03448">
    <property type="entry name" value="MgtE_N"/>
    <property type="match status" value="1"/>
</dbReference>
<keyword evidence="5 9" id="KW-0460">Magnesium</keyword>
<dbReference type="InterPro" id="IPR038076">
    <property type="entry name" value="MgtE_N_sf"/>
</dbReference>
<name>W4V682_9FIRM</name>
<evidence type="ECO:0000256" key="2">
    <source>
        <dbReference type="ARBA" id="ARBA00009749"/>
    </source>
</evidence>
<feature type="domain" description="CBS" evidence="10">
    <location>
        <begin position="195"/>
        <end position="251"/>
    </location>
</feature>
<dbReference type="SMART" id="SM00924">
    <property type="entry name" value="MgtE_N"/>
    <property type="match status" value="1"/>
</dbReference>
<dbReference type="EMBL" id="BAVR01000023">
    <property type="protein sequence ID" value="GAE88697.1"/>
    <property type="molecule type" value="Genomic_DNA"/>
</dbReference>
<dbReference type="NCBIfam" id="TIGR00400">
    <property type="entry name" value="mgtE"/>
    <property type="match status" value="1"/>
</dbReference>
<keyword evidence="7 9" id="KW-0472">Membrane</keyword>
<dbReference type="InterPro" id="IPR000644">
    <property type="entry name" value="CBS_dom"/>
</dbReference>
<dbReference type="InterPro" id="IPR046342">
    <property type="entry name" value="CBS_dom_sf"/>
</dbReference>
<dbReference type="Gene3D" id="1.10.357.20">
    <property type="entry name" value="SLC41 divalent cation transporters, integral membrane domain"/>
    <property type="match status" value="1"/>
</dbReference>
<evidence type="ECO:0000313" key="12">
    <source>
        <dbReference type="Proteomes" id="UP000019109"/>
    </source>
</evidence>